<feature type="domain" description="DUF1653" evidence="1">
    <location>
        <begin position="8"/>
        <end position="72"/>
    </location>
</feature>
<reference evidence="2" key="1">
    <citation type="submission" date="2020-10" db="EMBL/GenBank/DDBJ databases">
        <authorList>
            <person name="Gilroy R."/>
        </authorList>
    </citation>
    <scope>NUCLEOTIDE SEQUENCE</scope>
    <source>
        <strain evidence="2">CHK195-15760</strain>
    </source>
</reference>
<dbReference type="Proteomes" id="UP000824093">
    <property type="component" value="Unassembled WGS sequence"/>
</dbReference>
<accession>A0A9D1SA27</accession>
<proteinExistence type="predicted"/>
<protein>
    <submittedName>
        <fullName evidence="2">DUF1653 domain-containing protein</fullName>
    </submittedName>
</protein>
<comment type="caution">
    <text evidence="2">The sequence shown here is derived from an EMBL/GenBank/DDBJ whole genome shotgun (WGS) entry which is preliminary data.</text>
</comment>
<gene>
    <name evidence="2" type="ORF">IAB70_05120</name>
</gene>
<evidence type="ECO:0000259" key="1">
    <source>
        <dbReference type="Pfam" id="PF07866"/>
    </source>
</evidence>
<dbReference type="EMBL" id="DVNH01000038">
    <property type="protein sequence ID" value="HIU51983.1"/>
    <property type="molecule type" value="Genomic_DNA"/>
</dbReference>
<dbReference type="InterPro" id="IPR023387">
    <property type="entry name" value="DUF1653-like_dom"/>
</dbReference>
<reference evidence="2" key="2">
    <citation type="journal article" date="2021" name="PeerJ">
        <title>Extensive microbial diversity within the chicken gut microbiome revealed by metagenomics and culture.</title>
        <authorList>
            <person name="Gilroy R."/>
            <person name="Ravi A."/>
            <person name="Getino M."/>
            <person name="Pursley I."/>
            <person name="Horton D.L."/>
            <person name="Alikhan N.F."/>
            <person name="Baker D."/>
            <person name="Gharbi K."/>
            <person name="Hall N."/>
            <person name="Watson M."/>
            <person name="Adriaenssens E.M."/>
            <person name="Foster-Nyarko E."/>
            <person name="Jarju S."/>
            <person name="Secka A."/>
            <person name="Antonio M."/>
            <person name="Oren A."/>
            <person name="Chaudhuri R.R."/>
            <person name="La Ragione R."/>
            <person name="Hildebrand F."/>
            <person name="Pallen M.J."/>
        </authorList>
    </citation>
    <scope>NUCLEOTIDE SEQUENCE</scope>
    <source>
        <strain evidence="2">CHK195-15760</strain>
    </source>
</reference>
<dbReference type="Gene3D" id="2.30.30.320">
    <property type="entry name" value="DUF1653-like domain"/>
    <property type="match status" value="1"/>
</dbReference>
<organism evidence="2 3">
    <name type="scientific">Candidatus Merdicola faecigallinarum</name>
    <dbReference type="NCBI Taxonomy" id="2840862"/>
    <lineage>
        <taxon>Bacteria</taxon>
        <taxon>Bacillati</taxon>
        <taxon>Bacillota</taxon>
        <taxon>Clostridia</taxon>
        <taxon>Candidatus Merdicola</taxon>
    </lineage>
</organism>
<sequence length="85" mass="10253">MQEIKVKGIYKHFKGDLYLVEDIATHSETKEKYVVYRRLYGDCSLWIRPLEMFASEVDREKYPSVKQKYRFELQEIESVAPKFVK</sequence>
<evidence type="ECO:0000313" key="2">
    <source>
        <dbReference type="EMBL" id="HIU51983.1"/>
    </source>
</evidence>
<dbReference type="InterPro" id="IPR037135">
    <property type="entry name" value="DUF1653-like_dom_sf"/>
</dbReference>
<evidence type="ECO:0000313" key="3">
    <source>
        <dbReference type="Proteomes" id="UP000824093"/>
    </source>
</evidence>
<dbReference type="Pfam" id="PF07866">
    <property type="entry name" value="DUF1653"/>
    <property type="match status" value="1"/>
</dbReference>
<name>A0A9D1SA27_9FIRM</name>
<dbReference type="AlphaFoldDB" id="A0A9D1SA27"/>